<accession>A0ABZ1L1Q0</accession>
<feature type="transmembrane region" description="Helical" evidence="1">
    <location>
        <begin position="126"/>
        <end position="143"/>
    </location>
</feature>
<gene>
    <name evidence="2" type="ORF">OG814_02090</name>
</gene>
<keyword evidence="1" id="KW-0472">Membrane</keyword>
<dbReference type="Proteomes" id="UP001622594">
    <property type="component" value="Chromosome"/>
</dbReference>
<feature type="transmembrane region" description="Helical" evidence="1">
    <location>
        <begin position="50"/>
        <end position="71"/>
    </location>
</feature>
<reference evidence="2 3" key="1">
    <citation type="submission" date="2022-10" db="EMBL/GenBank/DDBJ databases">
        <title>The complete genomes of actinobacterial strains from the NBC collection.</title>
        <authorList>
            <person name="Joergensen T.S."/>
            <person name="Alvarez Arevalo M."/>
            <person name="Sterndorff E.B."/>
            <person name="Faurdal D."/>
            <person name="Vuksanovic O."/>
            <person name="Mourched A.-S."/>
            <person name="Charusanti P."/>
            <person name="Shaw S."/>
            <person name="Blin K."/>
            <person name="Weber T."/>
        </authorList>
    </citation>
    <scope>NUCLEOTIDE SEQUENCE [LARGE SCALE GENOMIC DNA]</scope>
    <source>
        <strain evidence="2 3">NBC_00123</strain>
    </source>
</reference>
<keyword evidence="1" id="KW-0812">Transmembrane</keyword>
<evidence type="ECO:0000313" key="2">
    <source>
        <dbReference type="EMBL" id="WTR68132.1"/>
    </source>
</evidence>
<evidence type="ECO:0000313" key="3">
    <source>
        <dbReference type="Proteomes" id="UP001622594"/>
    </source>
</evidence>
<keyword evidence="3" id="KW-1185">Reference proteome</keyword>
<dbReference type="EMBL" id="CP108188">
    <property type="protein sequence ID" value="WTR68132.1"/>
    <property type="molecule type" value="Genomic_DNA"/>
</dbReference>
<name>A0ABZ1L1Q0_9ACTN</name>
<proteinExistence type="predicted"/>
<feature type="transmembrane region" description="Helical" evidence="1">
    <location>
        <begin position="83"/>
        <end position="103"/>
    </location>
</feature>
<dbReference type="RefSeq" id="WP_406333220.1">
    <property type="nucleotide sequence ID" value="NZ_CP108188.1"/>
</dbReference>
<sequence length="157" mass="17236">MLGLWGGALPLMAFQLHLRTGDGRSVDANLSTYKLLDLDRFPDPAPQDGLLPWSWLLTALLAQAVLVYRATAPRRTPATALRLLGYACALALPVRLTVADLWWELPDLTSSLPSAVMESATFSYEGGWWLLHAGAFLGLAAFLRQDLRSFRTQVPTA</sequence>
<protein>
    <submittedName>
        <fullName evidence="2">Uncharacterized protein</fullName>
    </submittedName>
</protein>
<keyword evidence="1" id="KW-1133">Transmembrane helix</keyword>
<evidence type="ECO:0000256" key="1">
    <source>
        <dbReference type="SAM" id="Phobius"/>
    </source>
</evidence>
<organism evidence="2 3">
    <name type="scientific">Streptomyces zaomyceticus</name>
    <dbReference type="NCBI Taxonomy" id="68286"/>
    <lineage>
        <taxon>Bacteria</taxon>
        <taxon>Bacillati</taxon>
        <taxon>Actinomycetota</taxon>
        <taxon>Actinomycetes</taxon>
        <taxon>Kitasatosporales</taxon>
        <taxon>Streptomycetaceae</taxon>
        <taxon>Streptomyces</taxon>
    </lineage>
</organism>